<protein>
    <submittedName>
        <fullName evidence="2">Ribonuclease Z</fullName>
    </submittedName>
</protein>
<dbReference type="PANTHER" id="PTHR46018:SF7">
    <property type="entry name" value="RIBONUCLEASE Z"/>
    <property type="match status" value="1"/>
</dbReference>
<dbReference type="GO" id="GO:0042781">
    <property type="term" value="F:3'-tRNA processing endoribonuclease activity"/>
    <property type="evidence" value="ECO:0007669"/>
    <property type="project" value="TreeGrafter"/>
</dbReference>
<organism evidence="2 3">
    <name type="scientific">Treponema parvum</name>
    <dbReference type="NCBI Taxonomy" id="138851"/>
    <lineage>
        <taxon>Bacteria</taxon>
        <taxon>Pseudomonadati</taxon>
        <taxon>Spirochaetota</taxon>
        <taxon>Spirochaetia</taxon>
        <taxon>Spirochaetales</taxon>
        <taxon>Treponemataceae</taxon>
        <taxon>Treponema</taxon>
    </lineage>
</organism>
<dbReference type="CDD" id="cd16272">
    <property type="entry name" value="RNaseZ_MBL-fold"/>
    <property type="match status" value="1"/>
</dbReference>
<evidence type="ECO:0000313" key="3">
    <source>
        <dbReference type="Proteomes" id="UP000671995"/>
    </source>
</evidence>
<dbReference type="Proteomes" id="UP000671995">
    <property type="component" value="Chromosome"/>
</dbReference>
<reference evidence="2" key="2">
    <citation type="journal article" date="2021" name="Microbiol. Resour. Announc.">
        <title>Complete Genome Sequences of Three Human Oral Treponema parvum Isolates.</title>
        <authorList>
            <person name="Zeng H."/>
            <person name="Watt R.M."/>
        </authorList>
    </citation>
    <scope>NUCLEOTIDE SEQUENCE</scope>
    <source>
        <strain evidence="2">ATCC 700773</strain>
    </source>
</reference>
<dbReference type="SMART" id="SM00849">
    <property type="entry name" value="Lactamase_B"/>
    <property type="match status" value="1"/>
</dbReference>
<evidence type="ECO:0000259" key="1">
    <source>
        <dbReference type="SMART" id="SM00849"/>
    </source>
</evidence>
<proteinExistence type="predicted"/>
<dbReference type="RefSeq" id="WP_210116707.1">
    <property type="nucleotide sequence ID" value="NZ_CP054257.1"/>
</dbReference>
<dbReference type="InterPro" id="IPR001279">
    <property type="entry name" value="Metallo-B-lactamas"/>
</dbReference>
<dbReference type="PANTHER" id="PTHR46018">
    <property type="entry name" value="ZINC PHOSPHODIESTERASE ELAC PROTEIN 1"/>
    <property type="match status" value="1"/>
</dbReference>
<name>A0A975F083_9SPIR</name>
<dbReference type="EMBL" id="CP054257">
    <property type="protein sequence ID" value="QTQ11993.1"/>
    <property type="molecule type" value="Genomic_DNA"/>
</dbReference>
<sequence length="252" mass="27191">MKLIFLGKQGCLQSAISGNTSLLVDSGKAFVLIDTSGSPAQLIRQAGYDPVDLDAVILTHAHIDHLYALPSLIHNLWILKCSKPLHIVGSAATLECAKALCGVFSLFEKENMIPVRWTVYDGKPVDLDETLRVELFDVDHSIQTCGVLLTDGSVRFAYSADTRMLKEIPIQMHNADLLVHEAGGTASDEAALEKAGHSSARQAAATAAKAQAKRLILCHLPLAETVQNDMAAEATSVFPNTSIPELFTPYEI</sequence>
<gene>
    <name evidence="2" type="ORF">HRI96_07180</name>
</gene>
<dbReference type="Gene3D" id="3.60.15.10">
    <property type="entry name" value="Ribonuclease Z/Hydroxyacylglutathione hydrolase-like"/>
    <property type="match status" value="1"/>
</dbReference>
<accession>A0A975F083</accession>
<evidence type="ECO:0000313" key="2">
    <source>
        <dbReference type="EMBL" id="QTQ11993.1"/>
    </source>
</evidence>
<dbReference type="InterPro" id="IPR036866">
    <property type="entry name" value="RibonucZ/Hydroxyglut_hydro"/>
</dbReference>
<dbReference type="AlphaFoldDB" id="A0A975F083"/>
<dbReference type="Pfam" id="PF12706">
    <property type="entry name" value="Lactamase_B_2"/>
    <property type="match status" value="1"/>
</dbReference>
<feature type="domain" description="Metallo-beta-lactamase" evidence="1">
    <location>
        <begin position="18"/>
        <end position="219"/>
    </location>
</feature>
<reference evidence="2" key="1">
    <citation type="submission" date="2020-05" db="EMBL/GenBank/DDBJ databases">
        <authorList>
            <person name="Zeng H."/>
            <person name="Chan Y.K."/>
            <person name="Watt R.M."/>
        </authorList>
    </citation>
    <scope>NUCLEOTIDE SEQUENCE</scope>
    <source>
        <strain evidence="2">ATCC 700773</strain>
    </source>
</reference>
<dbReference type="SUPFAM" id="SSF56281">
    <property type="entry name" value="Metallo-hydrolase/oxidoreductase"/>
    <property type="match status" value="1"/>
</dbReference>